<dbReference type="PANTHER" id="PTHR40629">
    <property type="entry name" value="PRO41 PROTEIN"/>
    <property type="match status" value="1"/>
</dbReference>
<feature type="transmembrane region" description="Helical" evidence="1">
    <location>
        <begin position="51"/>
        <end position="71"/>
    </location>
</feature>
<dbReference type="AlphaFoldDB" id="A0A517L6C7"/>
<evidence type="ECO:0000259" key="2">
    <source>
        <dbReference type="Pfam" id="PF24853"/>
    </source>
</evidence>
<dbReference type="Proteomes" id="UP000316270">
    <property type="component" value="Chromosome 5"/>
</dbReference>
<feature type="transmembrane region" description="Helical" evidence="1">
    <location>
        <begin position="12"/>
        <end position="31"/>
    </location>
</feature>
<gene>
    <name evidence="3" type="ORF">FKW77_010256</name>
</gene>
<proteinExistence type="predicted"/>
<sequence length="147" mass="16677">MGKLIKNHLARLIVMTAGAYQVAAALQGFFWPKFFWDFATTNFDYAVKPVPILQTINLIFGILALAWEWPLKKFAGTALHRSIEARLVLFPLLSLAAILMYQSTNAGLYYLVGEVMYFWAYSEGEVVCAKPWTLPKRRNLKKTDSPA</sequence>
<keyword evidence="4" id="KW-1185">Reference proteome</keyword>
<dbReference type="PANTHER" id="PTHR40629:SF1">
    <property type="entry name" value="PRO41 PROTEIN"/>
    <property type="match status" value="1"/>
</dbReference>
<feature type="transmembrane region" description="Helical" evidence="1">
    <location>
        <begin position="83"/>
        <end position="101"/>
    </location>
</feature>
<evidence type="ECO:0000256" key="1">
    <source>
        <dbReference type="SAM" id="Phobius"/>
    </source>
</evidence>
<dbReference type="InterPro" id="IPR056144">
    <property type="entry name" value="DUF7727"/>
</dbReference>
<protein>
    <recommendedName>
        <fullName evidence="2">DUF7727 domain-containing protein</fullName>
    </recommendedName>
</protein>
<dbReference type="Pfam" id="PF24853">
    <property type="entry name" value="DUF7727"/>
    <property type="match status" value="1"/>
</dbReference>
<keyword evidence="1" id="KW-0472">Membrane</keyword>
<dbReference type="OrthoDB" id="2110422at2759"/>
<name>A0A517L6C7_9PEZI</name>
<dbReference type="EMBL" id="CP042189">
    <property type="protein sequence ID" value="QDS71196.1"/>
    <property type="molecule type" value="Genomic_DNA"/>
</dbReference>
<reference evidence="3 4" key="1">
    <citation type="submission" date="2019-07" db="EMBL/GenBank/DDBJ databases">
        <title>Finished genome of Venturia effusa.</title>
        <authorList>
            <person name="Young C.A."/>
            <person name="Cox M.P."/>
            <person name="Ganley A.R.D."/>
            <person name="David W.J."/>
        </authorList>
    </citation>
    <scope>NUCLEOTIDE SEQUENCE [LARGE SCALE GENOMIC DNA]</scope>
    <source>
        <strain evidence="4">albino</strain>
    </source>
</reference>
<organism evidence="3 4">
    <name type="scientific">Venturia effusa</name>
    <dbReference type="NCBI Taxonomy" id="50376"/>
    <lineage>
        <taxon>Eukaryota</taxon>
        <taxon>Fungi</taxon>
        <taxon>Dikarya</taxon>
        <taxon>Ascomycota</taxon>
        <taxon>Pezizomycotina</taxon>
        <taxon>Dothideomycetes</taxon>
        <taxon>Pleosporomycetidae</taxon>
        <taxon>Venturiales</taxon>
        <taxon>Venturiaceae</taxon>
        <taxon>Venturia</taxon>
    </lineage>
</organism>
<evidence type="ECO:0000313" key="4">
    <source>
        <dbReference type="Proteomes" id="UP000316270"/>
    </source>
</evidence>
<keyword evidence="1" id="KW-0812">Transmembrane</keyword>
<accession>A0A517L6C7</accession>
<keyword evidence="1" id="KW-1133">Transmembrane helix</keyword>
<evidence type="ECO:0000313" key="3">
    <source>
        <dbReference type="EMBL" id="QDS71196.1"/>
    </source>
</evidence>
<feature type="domain" description="DUF7727" evidence="2">
    <location>
        <begin position="1"/>
        <end position="125"/>
    </location>
</feature>